<dbReference type="EMBL" id="JBBPCC010000005">
    <property type="protein sequence ID" value="MEK8128360.1"/>
    <property type="molecule type" value="Genomic_DNA"/>
</dbReference>
<dbReference type="Proteomes" id="UP001469365">
    <property type="component" value="Unassembled WGS sequence"/>
</dbReference>
<organism evidence="1 2">
    <name type="scientific">Paenibacillus filicis</name>
    <dbReference type="NCBI Taxonomy" id="669464"/>
    <lineage>
        <taxon>Bacteria</taxon>
        <taxon>Bacillati</taxon>
        <taxon>Bacillota</taxon>
        <taxon>Bacilli</taxon>
        <taxon>Bacillales</taxon>
        <taxon>Paenibacillaceae</taxon>
        <taxon>Paenibacillus</taxon>
    </lineage>
</organism>
<name>A0ABU9DHM6_9BACL</name>
<dbReference type="RefSeq" id="WP_341415427.1">
    <property type="nucleotide sequence ID" value="NZ_JBBPCC010000005.1"/>
</dbReference>
<evidence type="ECO:0000313" key="2">
    <source>
        <dbReference type="Proteomes" id="UP001469365"/>
    </source>
</evidence>
<protein>
    <submittedName>
        <fullName evidence="1">Uncharacterized protein</fullName>
    </submittedName>
</protein>
<evidence type="ECO:0000313" key="1">
    <source>
        <dbReference type="EMBL" id="MEK8128360.1"/>
    </source>
</evidence>
<reference evidence="1 2" key="1">
    <citation type="submission" date="2024-04" db="EMBL/GenBank/DDBJ databases">
        <title>draft genome sequnece of Paenibacillus filicis.</title>
        <authorList>
            <person name="Kim D.-U."/>
        </authorList>
    </citation>
    <scope>NUCLEOTIDE SEQUENCE [LARGE SCALE GENOMIC DNA]</scope>
    <source>
        <strain evidence="1 2">KACC14197</strain>
    </source>
</reference>
<proteinExistence type="predicted"/>
<sequence>MAQGFNFVYNDYGKDETRLTDKLFTNAEGAFAGQAVKLVSGRWTKASGTDAIGGFLTANVVAGTDKECEVIMAREGDWFEVPYTGTPAAGFVAGANAVTVAADGLSLNSATVAGGAVAVYSINTNKKTARVKIKQRQFS</sequence>
<comment type="caution">
    <text evidence="1">The sequence shown here is derived from an EMBL/GenBank/DDBJ whole genome shotgun (WGS) entry which is preliminary data.</text>
</comment>
<gene>
    <name evidence="1" type="ORF">WMW72_10640</name>
</gene>
<keyword evidence="2" id="KW-1185">Reference proteome</keyword>
<accession>A0ABU9DHM6</accession>